<dbReference type="AlphaFoldDB" id="A0A1G5I9X8"/>
<dbReference type="STRING" id="549386.SAMN02927923_02160"/>
<dbReference type="EMBL" id="FMVJ01000005">
    <property type="protein sequence ID" value="SCY72767.1"/>
    <property type="molecule type" value="Genomic_DNA"/>
</dbReference>
<protein>
    <submittedName>
        <fullName evidence="2">Pilus formation protein N terminal region</fullName>
    </submittedName>
</protein>
<name>A0A1G5I9X8_9HYPH</name>
<evidence type="ECO:0000313" key="2">
    <source>
        <dbReference type="EMBL" id="SCY72767.1"/>
    </source>
</evidence>
<sequence length="152" mass="15775">MRCSLLKITAAALVLGALGLPGLSRADESLPLGALSSTDARLRISSEQSTLSVALDFAKILTFEHPARTIIIGNPGIVDGTLSDEYNMVLTGKAVGATNLIVLGEAGREIAHVKISVSASANQVTTVYHGAAQQVYSCIDTCRPVGKAEPSK</sequence>
<keyword evidence="3" id="KW-1185">Reference proteome</keyword>
<proteinExistence type="predicted"/>
<dbReference type="InterPro" id="IPR032789">
    <property type="entry name" value="T2SS-T3SS_pil_N"/>
</dbReference>
<reference evidence="2 3" key="1">
    <citation type="submission" date="2016-10" db="EMBL/GenBank/DDBJ databases">
        <authorList>
            <person name="de Groot N.N."/>
        </authorList>
    </citation>
    <scope>NUCLEOTIDE SEQUENCE [LARGE SCALE GENOMIC DNA]</scope>
    <source>
        <strain evidence="2 3">CGMCC 1.7666</strain>
    </source>
</reference>
<organism evidence="2 3">
    <name type="scientific">Microvirga guangxiensis</name>
    <dbReference type="NCBI Taxonomy" id="549386"/>
    <lineage>
        <taxon>Bacteria</taxon>
        <taxon>Pseudomonadati</taxon>
        <taxon>Pseudomonadota</taxon>
        <taxon>Alphaproteobacteria</taxon>
        <taxon>Hyphomicrobiales</taxon>
        <taxon>Methylobacteriaceae</taxon>
        <taxon>Microvirga</taxon>
    </lineage>
</organism>
<dbReference type="Proteomes" id="UP000199569">
    <property type="component" value="Unassembled WGS sequence"/>
</dbReference>
<accession>A0A1G5I9X8</accession>
<dbReference type="Pfam" id="PF13629">
    <property type="entry name" value="T2SS-T3SS_pil_N"/>
    <property type="match status" value="1"/>
</dbReference>
<gene>
    <name evidence="2" type="ORF">SAMN02927923_02160</name>
</gene>
<evidence type="ECO:0000259" key="1">
    <source>
        <dbReference type="Pfam" id="PF13629"/>
    </source>
</evidence>
<evidence type="ECO:0000313" key="3">
    <source>
        <dbReference type="Proteomes" id="UP000199569"/>
    </source>
</evidence>
<feature type="domain" description="Pilus formation protein N-terminal" evidence="1">
    <location>
        <begin position="49"/>
        <end position="118"/>
    </location>
</feature>